<organism evidence="1 2">
    <name type="scientific">Edaphochlamys debaryana</name>
    <dbReference type="NCBI Taxonomy" id="47281"/>
    <lineage>
        <taxon>Eukaryota</taxon>
        <taxon>Viridiplantae</taxon>
        <taxon>Chlorophyta</taxon>
        <taxon>core chlorophytes</taxon>
        <taxon>Chlorophyceae</taxon>
        <taxon>CS clade</taxon>
        <taxon>Chlamydomonadales</taxon>
        <taxon>Chlamydomonadales incertae sedis</taxon>
        <taxon>Edaphochlamys</taxon>
    </lineage>
</organism>
<dbReference type="Proteomes" id="UP000612055">
    <property type="component" value="Unassembled WGS sequence"/>
</dbReference>
<dbReference type="EMBL" id="JAEHOE010000038">
    <property type="protein sequence ID" value="KAG2493290.1"/>
    <property type="molecule type" value="Genomic_DNA"/>
</dbReference>
<reference evidence="1" key="1">
    <citation type="journal article" date="2020" name="bioRxiv">
        <title>Comparative genomics of Chlamydomonas.</title>
        <authorList>
            <person name="Craig R.J."/>
            <person name="Hasan A.R."/>
            <person name="Ness R.W."/>
            <person name="Keightley P.D."/>
        </authorList>
    </citation>
    <scope>NUCLEOTIDE SEQUENCE</scope>
    <source>
        <strain evidence="1">CCAP 11/70</strain>
    </source>
</reference>
<dbReference type="OrthoDB" id="525314at2759"/>
<dbReference type="AlphaFoldDB" id="A0A835Y073"/>
<evidence type="ECO:0000313" key="1">
    <source>
        <dbReference type="EMBL" id="KAG2493290.1"/>
    </source>
</evidence>
<accession>A0A835Y073</accession>
<gene>
    <name evidence="1" type="ORF">HYH03_008426</name>
</gene>
<protein>
    <submittedName>
        <fullName evidence="1">Uncharacterized protein</fullName>
    </submittedName>
</protein>
<name>A0A835Y073_9CHLO</name>
<proteinExistence type="predicted"/>
<evidence type="ECO:0000313" key="2">
    <source>
        <dbReference type="Proteomes" id="UP000612055"/>
    </source>
</evidence>
<sequence>MGDMTLGSMDNLTGTRIKGTPFVNADKKLAHKAFPWCATAKDTAYFMSPSVTTGPISTSEYREYAFNIIERYGLCKDVLERKKKDNAVSTECATPFYSFMLAAAHNATEMYPHFQKARKNGVPLIKFWMVEPTKLTPAPNVVRSFTLSLRIYKHAGSTCTDLKTLCGGNTCLAALSDEKYETCPAFYSHLQ</sequence>
<keyword evidence="2" id="KW-1185">Reference proteome</keyword>
<comment type="caution">
    <text evidence="1">The sequence shown here is derived from an EMBL/GenBank/DDBJ whole genome shotgun (WGS) entry which is preliminary data.</text>
</comment>